<dbReference type="InterPro" id="IPR052974">
    <property type="entry name" value="GH79_Enzymes"/>
</dbReference>
<evidence type="ECO:0000256" key="1">
    <source>
        <dbReference type="SAM" id="SignalP"/>
    </source>
</evidence>
<dbReference type="InterPro" id="IPR017853">
    <property type="entry name" value="GH"/>
</dbReference>
<dbReference type="Gene3D" id="3.20.20.80">
    <property type="entry name" value="Glycosidases"/>
    <property type="match status" value="1"/>
</dbReference>
<dbReference type="InterPro" id="IPR031728">
    <property type="entry name" value="GlcAase_C"/>
</dbReference>
<reference evidence="3" key="1">
    <citation type="submission" date="2022-07" db="EMBL/GenBank/DDBJ databases">
        <title>Fungi with potential for degradation of polypropylene.</title>
        <authorList>
            <person name="Gostincar C."/>
        </authorList>
    </citation>
    <scope>NUCLEOTIDE SEQUENCE</scope>
    <source>
        <strain evidence="3">EXF-13308</strain>
    </source>
</reference>
<feature type="chain" id="PRO_5041228500" evidence="1">
    <location>
        <begin position="21"/>
        <end position="524"/>
    </location>
</feature>
<comment type="caution">
    <text evidence="3">The sequence shown here is derived from an EMBL/GenBank/DDBJ whole genome shotgun (WGS) entry which is preliminary data.</text>
</comment>
<gene>
    <name evidence="3" type="ORF">NKR23_g7725</name>
</gene>
<feature type="signal peptide" evidence="1">
    <location>
        <begin position="1"/>
        <end position="20"/>
    </location>
</feature>
<dbReference type="Gene3D" id="2.60.40.1180">
    <property type="entry name" value="Golgi alpha-mannosidase II"/>
    <property type="match status" value="1"/>
</dbReference>
<evidence type="ECO:0000313" key="3">
    <source>
        <dbReference type="EMBL" id="KAJ9141813.1"/>
    </source>
</evidence>
<dbReference type="AlphaFoldDB" id="A0AA38RMF4"/>
<evidence type="ECO:0000259" key="2">
    <source>
        <dbReference type="Pfam" id="PF16862"/>
    </source>
</evidence>
<dbReference type="InterPro" id="IPR013780">
    <property type="entry name" value="Glyco_hydro_b"/>
</dbReference>
<dbReference type="SUPFAM" id="SSF51445">
    <property type="entry name" value="(Trans)glycosidases"/>
    <property type="match status" value="1"/>
</dbReference>
<dbReference type="EMBL" id="JANBVO010000025">
    <property type="protein sequence ID" value="KAJ9141813.1"/>
    <property type="molecule type" value="Genomic_DNA"/>
</dbReference>
<protein>
    <submittedName>
        <fullName evidence="3">Beta-glucuronidase</fullName>
    </submittedName>
</protein>
<dbReference type="PANTHER" id="PTHR36183:SF2">
    <property type="entry name" value="BETA-GLUCURONIDASE C-TERMINAL DOMAIN-CONTAINING PROTEIN"/>
    <property type="match status" value="1"/>
</dbReference>
<accession>A0AA38RMF4</accession>
<dbReference type="Pfam" id="PF16862">
    <property type="entry name" value="Glyco_hydro_79C"/>
    <property type="match status" value="1"/>
</dbReference>
<proteinExistence type="predicted"/>
<sequence length="524" mass="56260">MASIRSFIVLSSFLAAATRASPSLTLPAAAPGNASGIVDPDFAGFAFEQASFVEYALNNDGTVNNFSKNLIAAITTRTGGKPLIRLGGTSADYARLLPGQETPALPRAEVNNLQDVGGTTIGPSFWDLCDSFPDAKYIIQTPLAITNISETVAWAKSVVEHIGIDKIQSFEPGNEPDLYPTAGLGPPTFQGKFTNATYVGNFTTYAAAISDAVEIPSGPFFQAFDVSVQLGNNVGREAYILDVPTVFGLGIDDDNIVKTVAHHYYQTNGGSASTLASGLMTRSKMTSHVNLFKPAIDWLKENKPSIPWVFSEIGNSLNPTHDYSYQSTLGSALWQVDFQLYSLSIGVARFNFQQIMHSGFDLWLPVLSAGMEPQVYSNFYAQPFVTDFVGKSGKAQVAELRITDESTGNWAAYAAFEDGLPKRLVLLNMNYWNRTSSTSARASQTISIQVPSGVDSVKVDLLSSPEGAGVKADSITYAGSQWTYASLGEEVKGVRNDSQTLEVQGGVVPITVYQSSAVLVHLQS</sequence>
<dbReference type="Proteomes" id="UP001174694">
    <property type="component" value="Unassembled WGS sequence"/>
</dbReference>
<feature type="domain" description="Beta-glucuronidase C-terminal" evidence="2">
    <location>
        <begin position="412"/>
        <end position="519"/>
    </location>
</feature>
<organism evidence="3 4">
    <name type="scientific">Pleurostoma richardsiae</name>
    <dbReference type="NCBI Taxonomy" id="41990"/>
    <lineage>
        <taxon>Eukaryota</taxon>
        <taxon>Fungi</taxon>
        <taxon>Dikarya</taxon>
        <taxon>Ascomycota</taxon>
        <taxon>Pezizomycotina</taxon>
        <taxon>Sordariomycetes</taxon>
        <taxon>Sordariomycetidae</taxon>
        <taxon>Calosphaeriales</taxon>
        <taxon>Pleurostomataceae</taxon>
        <taxon>Pleurostoma</taxon>
    </lineage>
</organism>
<name>A0AA38RMF4_9PEZI</name>
<keyword evidence="4" id="KW-1185">Reference proteome</keyword>
<dbReference type="PANTHER" id="PTHR36183">
    <property type="entry name" value="BETA-GLUCURONIDASE"/>
    <property type="match status" value="1"/>
</dbReference>
<evidence type="ECO:0000313" key="4">
    <source>
        <dbReference type="Proteomes" id="UP001174694"/>
    </source>
</evidence>
<keyword evidence="1" id="KW-0732">Signal</keyword>